<organism evidence="2">
    <name type="scientific">freshwater metagenome</name>
    <dbReference type="NCBI Taxonomy" id="449393"/>
    <lineage>
        <taxon>unclassified sequences</taxon>
        <taxon>metagenomes</taxon>
        <taxon>ecological metagenomes</taxon>
    </lineage>
</organism>
<gene>
    <name evidence="2" type="ORF">UFOPK1493_01998</name>
</gene>
<protein>
    <submittedName>
        <fullName evidence="2">Unannotated protein</fullName>
    </submittedName>
</protein>
<proteinExistence type="predicted"/>
<keyword evidence="1" id="KW-0812">Transmembrane</keyword>
<reference evidence="2" key="1">
    <citation type="submission" date="2020-05" db="EMBL/GenBank/DDBJ databases">
        <authorList>
            <person name="Chiriac C."/>
            <person name="Salcher M."/>
            <person name="Ghai R."/>
            <person name="Kavagutti S V."/>
        </authorList>
    </citation>
    <scope>NUCLEOTIDE SEQUENCE</scope>
</reference>
<keyword evidence="1" id="KW-1133">Transmembrane helix</keyword>
<accession>A0A6J6DN61</accession>
<dbReference type="AlphaFoldDB" id="A0A6J6DN61"/>
<feature type="transmembrane region" description="Helical" evidence="1">
    <location>
        <begin position="30"/>
        <end position="48"/>
    </location>
</feature>
<evidence type="ECO:0000256" key="1">
    <source>
        <dbReference type="SAM" id="Phobius"/>
    </source>
</evidence>
<name>A0A6J6DN61_9ZZZZ</name>
<dbReference type="EMBL" id="CAEZSR010000071">
    <property type="protein sequence ID" value="CAB4564415.1"/>
    <property type="molecule type" value="Genomic_DNA"/>
</dbReference>
<dbReference type="SUPFAM" id="SSF50998">
    <property type="entry name" value="Quinoprotein alcohol dehydrogenase-like"/>
    <property type="match status" value="1"/>
</dbReference>
<sequence length="474" mass="48461">MDEAWPPPSIDDDPSARHGRRAPNYALRRIVVLVVVVGVLAGAAFLVIGRGDDGDGGGDTAAAGWDVVVVQQPDGTVTVHDADGEEVLSAETDLEGVDDIGLAGAVLLGLDGEPSADGLGVLDLDDGGVAELEVSFDEVRRLGRSSLLIAHPTTGTGLELVVPAENRTIDLVELVGGADPLVDPFTVQVDDTGGVVAFDELRNSETVVVDVAEGTGASLPGALIDLAFGRVLTVTNRGETVLLDLSETTGERVGTVETPRVVAAMLVDDATAIVVTAQGLVSLVDFGDERVEEVVDLAPLLPVPPGTDPAVDTEIVLQGVTIADRTRMALFGERYVAFLDEAGELVRSVDVPMRQQPRLDPTGAERCITVGADSGPATLLDGSTGAIVTAFAEGTVVAGSADGCVVAVTDTTSGVVAGLEVDRSVDGAVVALADDGSATVQSAARSAELVAVGDDGDPVELLDRRATSAAFARR</sequence>
<evidence type="ECO:0000313" key="2">
    <source>
        <dbReference type="EMBL" id="CAB4564415.1"/>
    </source>
</evidence>
<dbReference type="InterPro" id="IPR011047">
    <property type="entry name" value="Quinoprotein_ADH-like_sf"/>
</dbReference>
<keyword evidence="1" id="KW-0472">Membrane</keyword>